<evidence type="ECO:0000256" key="2">
    <source>
        <dbReference type="ARBA" id="ARBA00001937"/>
    </source>
</evidence>
<sequence length="294" mass="33246">MDMEAASKKAIITGVTGQDGSYLAEFLFSLGYEVHGIIRRTSTFNTSRIDHLFQDPHVPGVKFFLHHGDLTDTGNIAKLINQIKPDEVYHLGAQSHVRVSFDMPEYTANTDALGTLRILEAIKNSALPIKFYNAASSEMFGASLPPQNEQTAFHPRSPYAVSKVFSYHITKNYQEAYNIFACNGILFNHESPRRGETFVTRKITRAIARIKAGLDKKIYMGNLEAKRDWGFAPEFVESIYSILQQEKPDDYVVATGEVHSIKEFLEEAFQYSGLGDWQPYVEIDPIYFRPAETD</sequence>
<evidence type="ECO:0000313" key="8">
    <source>
        <dbReference type="EMBL" id="OGZ24849.1"/>
    </source>
</evidence>
<dbReference type="Gene3D" id="3.90.25.10">
    <property type="entry name" value="UDP-galactose 4-epimerase, domain 1"/>
    <property type="match status" value="1"/>
</dbReference>
<reference evidence="8 9" key="1">
    <citation type="journal article" date="2016" name="Nat. Commun.">
        <title>Thousands of microbial genomes shed light on interconnected biogeochemical processes in an aquifer system.</title>
        <authorList>
            <person name="Anantharaman K."/>
            <person name="Brown C.T."/>
            <person name="Hug L.A."/>
            <person name="Sharon I."/>
            <person name="Castelle C.J."/>
            <person name="Probst A.J."/>
            <person name="Thomas B.C."/>
            <person name="Singh A."/>
            <person name="Wilkins M.J."/>
            <person name="Karaoz U."/>
            <person name="Brodie E.L."/>
            <person name="Williams K.H."/>
            <person name="Hubbard S.S."/>
            <person name="Banfield J.F."/>
        </authorList>
    </citation>
    <scope>NUCLEOTIDE SEQUENCE [LARGE SCALE GENOMIC DNA]</scope>
</reference>
<comment type="cofactor">
    <cofactor evidence="2">
        <name>NADP(+)</name>
        <dbReference type="ChEBI" id="CHEBI:58349"/>
    </cofactor>
</comment>
<dbReference type="Gene3D" id="3.40.50.720">
    <property type="entry name" value="NAD(P)-binding Rossmann-like Domain"/>
    <property type="match status" value="1"/>
</dbReference>
<dbReference type="InterPro" id="IPR006368">
    <property type="entry name" value="GDP_Man_deHydtase"/>
</dbReference>
<evidence type="ECO:0000256" key="3">
    <source>
        <dbReference type="ARBA" id="ARBA00009263"/>
    </source>
</evidence>
<dbReference type="AlphaFoldDB" id="A0A1G2EGF2"/>
<dbReference type="GO" id="GO:0042351">
    <property type="term" value="P:'de novo' GDP-L-fucose biosynthetic process"/>
    <property type="evidence" value="ECO:0007669"/>
    <property type="project" value="TreeGrafter"/>
</dbReference>
<evidence type="ECO:0000256" key="6">
    <source>
        <dbReference type="ARBA" id="ARBA00059383"/>
    </source>
</evidence>
<dbReference type="FunFam" id="3.40.50.720:FF:000924">
    <property type="entry name" value="GDP-mannose 4,6 dehydratase"/>
    <property type="match status" value="1"/>
</dbReference>
<dbReference type="SUPFAM" id="SSF51735">
    <property type="entry name" value="NAD(P)-binding Rossmann-fold domains"/>
    <property type="match status" value="1"/>
</dbReference>
<comment type="similarity">
    <text evidence="3">Belongs to the NAD(P)-dependent epimerase/dehydratase family. GDP-mannose 4,6-dehydratase subfamily.</text>
</comment>
<dbReference type="PANTHER" id="PTHR43715">
    <property type="entry name" value="GDP-MANNOSE 4,6-DEHYDRATASE"/>
    <property type="match status" value="1"/>
</dbReference>
<dbReference type="STRING" id="1801672.A2896_01655"/>
<accession>A0A1G2EGF2</accession>
<dbReference type="EC" id="4.2.1.47" evidence="4"/>
<evidence type="ECO:0000256" key="5">
    <source>
        <dbReference type="ARBA" id="ARBA00023239"/>
    </source>
</evidence>
<dbReference type="Pfam" id="PF16363">
    <property type="entry name" value="GDP_Man_Dehyd"/>
    <property type="match status" value="1"/>
</dbReference>
<evidence type="ECO:0000256" key="1">
    <source>
        <dbReference type="ARBA" id="ARBA00000188"/>
    </source>
</evidence>
<proteinExistence type="inferred from homology"/>
<comment type="function">
    <text evidence="6">Catalyzes the conversion of GDP-D-mannose to GDP-4-dehydro-6-deoxy-D-mannose.</text>
</comment>
<evidence type="ECO:0000259" key="7">
    <source>
        <dbReference type="Pfam" id="PF16363"/>
    </source>
</evidence>
<name>A0A1G2EGF2_9BACT</name>
<dbReference type="CDD" id="cd05260">
    <property type="entry name" value="GDP_MD_SDR_e"/>
    <property type="match status" value="1"/>
</dbReference>
<evidence type="ECO:0000256" key="4">
    <source>
        <dbReference type="ARBA" id="ARBA00011989"/>
    </source>
</evidence>
<dbReference type="InterPro" id="IPR036291">
    <property type="entry name" value="NAD(P)-bd_dom_sf"/>
</dbReference>
<dbReference type="PANTHER" id="PTHR43715:SF1">
    <property type="entry name" value="GDP-MANNOSE 4,6 DEHYDRATASE"/>
    <property type="match status" value="1"/>
</dbReference>
<dbReference type="NCBIfam" id="TIGR01472">
    <property type="entry name" value="gmd"/>
    <property type="match status" value="1"/>
</dbReference>
<dbReference type="Proteomes" id="UP000178647">
    <property type="component" value="Unassembled WGS sequence"/>
</dbReference>
<keyword evidence="5" id="KW-0456">Lyase</keyword>
<dbReference type="EMBL" id="MHMH01000003">
    <property type="protein sequence ID" value="OGZ24849.1"/>
    <property type="molecule type" value="Genomic_DNA"/>
</dbReference>
<comment type="caution">
    <text evidence="8">The sequence shown here is derived from an EMBL/GenBank/DDBJ whole genome shotgun (WGS) entry which is preliminary data.</text>
</comment>
<organism evidence="8 9">
    <name type="scientific">Candidatus Nealsonbacteria bacterium RIFCSPLOWO2_01_FULL_43_32</name>
    <dbReference type="NCBI Taxonomy" id="1801672"/>
    <lineage>
        <taxon>Bacteria</taxon>
        <taxon>Candidatus Nealsoniibacteriota</taxon>
    </lineage>
</organism>
<evidence type="ECO:0000313" key="9">
    <source>
        <dbReference type="Proteomes" id="UP000178647"/>
    </source>
</evidence>
<protein>
    <recommendedName>
        <fullName evidence="4">GDP-mannose 4,6-dehydratase</fullName>
        <ecNumber evidence="4">4.2.1.47</ecNumber>
    </recommendedName>
</protein>
<feature type="domain" description="NAD(P)-binding" evidence="7">
    <location>
        <begin position="11"/>
        <end position="293"/>
    </location>
</feature>
<dbReference type="InterPro" id="IPR016040">
    <property type="entry name" value="NAD(P)-bd_dom"/>
</dbReference>
<dbReference type="GO" id="GO:0008446">
    <property type="term" value="F:GDP-mannose 4,6-dehydratase activity"/>
    <property type="evidence" value="ECO:0007669"/>
    <property type="project" value="UniProtKB-EC"/>
</dbReference>
<feature type="non-terminal residue" evidence="8">
    <location>
        <position position="294"/>
    </location>
</feature>
<gene>
    <name evidence="8" type="ORF">A2896_01655</name>
</gene>
<comment type="catalytic activity">
    <reaction evidence="1">
        <text>GDP-alpha-D-mannose = GDP-4-dehydro-alpha-D-rhamnose + H2O</text>
        <dbReference type="Rhea" id="RHEA:23820"/>
        <dbReference type="ChEBI" id="CHEBI:15377"/>
        <dbReference type="ChEBI" id="CHEBI:57527"/>
        <dbReference type="ChEBI" id="CHEBI:57964"/>
        <dbReference type="EC" id="4.2.1.47"/>
    </reaction>
</comment>